<gene>
    <name evidence="7" type="ORF">EDB81DRAFT_866147</name>
</gene>
<comment type="subcellular location">
    <subcellularLocation>
        <location evidence="1">Membrane</location>
        <topology evidence="1">Multi-pass membrane protein</topology>
    </subcellularLocation>
</comment>
<feature type="domain" description="Wax synthase" evidence="6">
    <location>
        <begin position="186"/>
        <end position="267"/>
    </location>
</feature>
<feature type="transmembrane region" description="Helical" evidence="5">
    <location>
        <begin position="56"/>
        <end position="77"/>
    </location>
</feature>
<feature type="transmembrane region" description="Helical" evidence="5">
    <location>
        <begin position="210"/>
        <end position="227"/>
    </location>
</feature>
<feature type="transmembrane region" description="Helical" evidence="5">
    <location>
        <begin position="309"/>
        <end position="326"/>
    </location>
</feature>
<proteinExistence type="predicted"/>
<evidence type="ECO:0000313" key="8">
    <source>
        <dbReference type="Proteomes" id="UP000738349"/>
    </source>
</evidence>
<dbReference type="OrthoDB" id="1077582at2759"/>
<dbReference type="InterPro" id="IPR032805">
    <property type="entry name" value="Wax_synthase_dom"/>
</dbReference>
<protein>
    <recommendedName>
        <fullName evidence="6">Wax synthase domain-containing protein</fullName>
    </recommendedName>
</protein>
<evidence type="ECO:0000256" key="1">
    <source>
        <dbReference type="ARBA" id="ARBA00004141"/>
    </source>
</evidence>
<accession>A0A9P9JKA6</accession>
<evidence type="ECO:0000256" key="4">
    <source>
        <dbReference type="ARBA" id="ARBA00023136"/>
    </source>
</evidence>
<dbReference type="Proteomes" id="UP000738349">
    <property type="component" value="Unassembled WGS sequence"/>
</dbReference>
<name>A0A9P9JKA6_9HYPO</name>
<evidence type="ECO:0000259" key="6">
    <source>
        <dbReference type="Pfam" id="PF13813"/>
    </source>
</evidence>
<sequence length="327" mass="37107">MDFKPLQPLFYASISFLLTILAVGLLHKRSRIIALVPIWAFNILALTSLHQPRWPGGAHVLATALIIHLGLSVKVLALEEHAANPEVSKRPWSFVDCYRTCANPRVLPVRLTHLDDATAMWLWVVNQFVVVRLFSVFPEQAADNFPSEMELLPLWAIFQPFLRQSIHCLLSIIFVSILGFDQAKDWPPPFGSILEADTVRGFWGRFWHKFPTPIYAFYGLIISRKLMGLKPSSRVEKTFLPMFIFTASAFCHCLVGWSLGNAGPSQSLPFYLPFYEINFLVVALEIAISKGIISSRWFPPLPSALRKGVGMMWVYVWFFCCSEMGLC</sequence>
<reference evidence="7" key="1">
    <citation type="journal article" date="2021" name="Nat. Commun.">
        <title>Genetic determinants of endophytism in the Arabidopsis root mycobiome.</title>
        <authorList>
            <person name="Mesny F."/>
            <person name="Miyauchi S."/>
            <person name="Thiergart T."/>
            <person name="Pickel B."/>
            <person name="Atanasova L."/>
            <person name="Karlsson M."/>
            <person name="Huettel B."/>
            <person name="Barry K.W."/>
            <person name="Haridas S."/>
            <person name="Chen C."/>
            <person name="Bauer D."/>
            <person name="Andreopoulos W."/>
            <person name="Pangilinan J."/>
            <person name="LaButti K."/>
            <person name="Riley R."/>
            <person name="Lipzen A."/>
            <person name="Clum A."/>
            <person name="Drula E."/>
            <person name="Henrissat B."/>
            <person name="Kohler A."/>
            <person name="Grigoriev I.V."/>
            <person name="Martin F.M."/>
            <person name="Hacquard S."/>
        </authorList>
    </citation>
    <scope>NUCLEOTIDE SEQUENCE</scope>
    <source>
        <strain evidence="7">MPI-CAGE-AT-0147</strain>
    </source>
</reference>
<feature type="transmembrane region" description="Helical" evidence="5">
    <location>
        <begin position="270"/>
        <end position="288"/>
    </location>
</feature>
<evidence type="ECO:0000256" key="2">
    <source>
        <dbReference type="ARBA" id="ARBA00022692"/>
    </source>
</evidence>
<keyword evidence="8" id="KW-1185">Reference proteome</keyword>
<keyword evidence="2 5" id="KW-0812">Transmembrane</keyword>
<organism evidence="7 8">
    <name type="scientific">Dactylonectria macrodidyma</name>
    <dbReference type="NCBI Taxonomy" id="307937"/>
    <lineage>
        <taxon>Eukaryota</taxon>
        <taxon>Fungi</taxon>
        <taxon>Dikarya</taxon>
        <taxon>Ascomycota</taxon>
        <taxon>Pezizomycotina</taxon>
        <taxon>Sordariomycetes</taxon>
        <taxon>Hypocreomycetidae</taxon>
        <taxon>Hypocreales</taxon>
        <taxon>Nectriaceae</taxon>
        <taxon>Dactylonectria</taxon>
    </lineage>
</organism>
<dbReference type="GO" id="GO:0016020">
    <property type="term" value="C:membrane"/>
    <property type="evidence" value="ECO:0007669"/>
    <property type="project" value="UniProtKB-SubCell"/>
</dbReference>
<dbReference type="AlphaFoldDB" id="A0A9P9JKA6"/>
<feature type="transmembrane region" description="Helical" evidence="5">
    <location>
        <begin position="32"/>
        <end position="50"/>
    </location>
</feature>
<keyword evidence="3 5" id="KW-1133">Transmembrane helix</keyword>
<feature type="transmembrane region" description="Helical" evidence="5">
    <location>
        <begin position="6"/>
        <end position="25"/>
    </location>
</feature>
<dbReference type="Pfam" id="PF13813">
    <property type="entry name" value="MBOAT_2"/>
    <property type="match status" value="1"/>
</dbReference>
<dbReference type="EMBL" id="JAGMUV010000003">
    <property type="protein sequence ID" value="KAH7166325.1"/>
    <property type="molecule type" value="Genomic_DNA"/>
</dbReference>
<evidence type="ECO:0000256" key="3">
    <source>
        <dbReference type="ARBA" id="ARBA00022989"/>
    </source>
</evidence>
<evidence type="ECO:0000256" key="5">
    <source>
        <dbReference type="SAM" id="Phobius"/>
    </source>
</evidence>
<evidence type="ECO:0000313" key="7">
    <source>
        <dbReference type="EMBL" id="KAH7166325.1"/>
    </source>
</evidence>
<keyword evidence="4 5" id="KW-0472">Membrane</keyword>
<comment type="caution">
    <text evidence="7">The sequence shown here is derived from an EMBL/GenBank/DDBJ whole genome shotgun (WGS) entry which is preliminary data.</text>
</comment>
<feature type="transmembrane region" description="Helical" evidence="5">
    <location>
        <begin position="239"/>
        <end position="258"/>
    </location>
</feature>